<gene>
    <name evidence="8" type="ORF">AE618_05020</name>
</gene>
<evidence type="ECO:0000256" key="4">
    <source>
        <dbReference type="ARBA" id="ARBA00022801"/>
    </source>
</evidence>
<accession>A0A0N1FGR6</accession>
<dbReference type="InterPro" id="IPR013527">
    <property type="entry name" value="YicC-like_N"/>
</dbReference>
<comment type="similarity">
    <text evidence="5">Belongs to the YicC/YloC family.</text>
</comment>
<dbReference type="GO" id="GO:0004521">
    <property type="term" value="F:RNA endonuclease activity"/>
    <property type="evidence" value="ECO:0007669"/>
    <property type="project" value="InterPro"/>
</dbReference>
<keyword evidence="4" id="KW-0378">Hydrolase</keyword>
<dbReference type="AlphaFoldDB" id="A0A0N1FGR6"/>
<evidence type="ECO:0008006" key="10">
    <source>
        <dbReference type="Google" id="ProtNLM"/>
    </source>
</evidence>
<dbReference type="PANTHER" id="PTHR30636">
    <property type="entry name" value="UPF0701 PROTEIN YICC"/>
    <property type="match status" value="1"/>
</dbReference>
<evidence type="ECO:0000256" key="1">
    <source>
        <dbReference type="ARBA" id="ARBA00001968"/>
    </source>
</evidence>
<dbReference type="InterPro" id="IPR005229">
    <property type="entry name" value="YicC/YloC-like"/>
</dbReference>
<dbReference type="PANTHER" id="PTHR30636:SF3">
    <property type="entry name" value="UPF0701 PROTEIN YICC"/>
    <property type="match status" value="1"/>
</dbReference>
<proteinExistence type="inferred from homology"/>
<dbReference type="InterPro" id="IPR013551">
    <property type="entry name" value="YicC-like_C"/>
</dbReference>
<dbReference type="RefSeq" id="WP_054207923.1">
    <property type="nucleotide sequence ID" value="NZ_LGSZ01000022.1"/>
</dbReference>
<dbReference type="NCBIfam" id="TIGR00255">
    <property type="entry name" value="YicC/YloC family endoribonuclease"/>
    <property type="match status" value="1"/>
</dbReference>
<dbReference type="OrthoDB" id="9771229at2"/>
<evidence type="ECO:0000259" key="7">
    <source>
        <dbReference type="Pfam" id="PF08340"/>
    </source>
</evidence>
<evidence type="ECO:0000259" key="6">
    <source>
        <dbReference type="Pfam" id="PF03755"/>
    </source>
</evidence>
<dbReference type="Proteomes" id="UP000037822">
    <property type="component" value="Unassembled WGS sequence"/>
</dbReference>
<dbReference type="PATRIC" id="fig|1526658.3.peg.3343"/>
<dbReference type="GO" id="GO:0016787">
    <property type="term" value="F:hydrolase activity"/>
    <property type="evidence" value="ECO:0007669"/>
    <property type="project" value="UniProtKB-KW"/>
</dbReference>
<evidence type="ECO:0000256" key="5">
    <source>
        <dbReference type="ARBA" id="ARBA00035648"/>
    </source>
</evidence>
<evidence type="ECO:0000256" key="2">
    <source>
        <dbReference type="ARBA" id="ARBA00022722"/>
    </source>
</evidence>
<protein>
    <recommendedName>
        <fullName evidence="10">YicC family protein</fullName>
    </recommendedName>
</protein>
<evidence type="ECO:0000313" key="8">
    <source>
        <dbReference type="EMBL" id="KPH82260.1"/>
    </source>
</evidence>
<dbReference type="Pfam" id="PF03755">
    <property type="entry name" value="YicC-like_N"/>
    <property type="match status" value="1"/>
</dbReference>
<feature type="domain" description="Endoribonuclease YicC-like N-terminal" evidence="6">
    <location>
        <begin position="3"/>
        <end position="156"/>
    </location>
</feature>
<dbReference type="EMBL" id="LGSZ01000022">
    <property type="protein sequence ID" value="KPH82260.1"/>
    <property type="molecule type" value="Genomic_DNA"/>
</dbReference>
<dbReference type="Pfam" id="PF08340">
    <property type="entry name" value="YicC-like_C"/>
    <property type="match status" value="1"/>
</dbReference>
<keyword evidence="3" id="KW-0255">Endonuclease</keyword>
<organism evidence="8 9">
    <name type="scientific">Bosea vaviloviae</name>
    <dbReference type="NCBI Taxonomy" id="1526658"/>
    <lineage>
        <taxon>Bacteria</taxon>
        <taxon>Pseudomonadati</taxon>
        <taxon>Pseudomonadota</taxon>
        <taxon>Alphaproteobacteria</taxon>
        <taxon>Hyphomicrobiales</taxon>
        <taxon>Boseaceae</taxon>
        <taxon>Bosea</taxon>
    </lineage>
</organism>
<name>A0A0N1FGR6_9HYPH</name>
<keyword evidence="9" id="KW-1185">Reference proteome</keyword>
<evidence type="ECO:0000313" key="9">
    <source>
        <dbReference type="Proteomes" id="UP000037822"/>
    </source>
</evidence>
<evidence type="ECO:0000256" key="3">
    <source>
        <dbReference type="ARBA" id="ARBA00022759"/>
    </source>
</evidence>
<comment type="caution">
    <text evidence="8">The sequence shown here is derived from an EMBL/GenBank/DDBJ whole genome shotgun (WGS) entry which is preliminary data.</text>
</comment>
<reference evidence="8 9" key="1">
    <citation type="submission" date="2015-07" db="EMBL/GenBank/DDBJ databases">
        <title>Whole genome sequencing of Bosea vaviloviae isolated from cave pool.</title>
        <authorList>
            <person name="Tan N.E.H."/>
            <person name="Lee Y.P."/>
            <person name="Gan H.M."/>
            <person name="Barton H."/>
            <person name="Savka M.A."/>
        </authorList>
    </citation>
    <scope>NUCLEOTIDE SEQUENCE [LARGE SCALE GENOMIC DNA]</scope>
    <source>
        <strain evidence="8 9">SD260</strain>
    </source>
</reference>
<sequence>MAIESMTGFARAAGTVAIHAWAWEIRSVNGRGLDIRVRVPPGFEILAEAARKRLTGAFARGTLHVNLQITSDAGPPRPRINEAALAGLLQAIARLPASDTVRPPSYDGLLGIRGVIELAEESEDTLTVIEAPVLAGLEAVVLGLKEARGSEGRALEAVLSGHLETIARLTTQAEQHPARSVDAIRERIAAQVGALLEASQALDPQRLHQEAALLAVKADIREEIDRLHAHVAALRLLLEQGGPIGRKLDFLSQEFGREASTLCAKAGDAGLSRIGLELRTVVDQTREQVQNVE</sequence>
<keyword evidence="2" id="KW-0540">Nuclease</keyword>
<comment type="cofactor">
    <cofactor evidence="1">
        <name>a divalent metal cation</name>
        <dbReference type="ChEBI" id="CHEBI:60240"/>
    </cofactor>
</comment>
<feature type="domain" description="Endoribonuclease YicC-like C-terminal" evidence="7">
    <location>
        <begin position="175"/>
        <end position="293"/>
    </location>
</feature>